<gene>
    <name evidence="11" type="ORF">RM812_42255</name>
</gene>
<feature type="region of interest" description="Disordered" evidence="9">
    <location>
        <begin position="1"/>
        <end position="43"/>
    </location>
</feature>
<dbReference type="InterPro" id="IPR012999">
    <property type="entry name" value="Pyr_OxRdtase_I_AS"/>
</dbReference>
<feature type="non-terminal residue" evidence="11">
    <location>
        <position position="100"/>
    </location>
</feature>
<dbReference type="Proteomes" id="UP001180724">
    <property type="component" value="Unassembled WGS sequence"/>
</dbReference>
<keyword evidence="5" id="KW-0560">Oxidoreductase</keyword>
<proteinExistence type="inferred from homology"/>
<keyword evidence="8" id="KW-0676">Redox-active center</keyword>
<dbReference type="EMBL" id="JAVRFH010000303">
    <property type="protein sequence ID" value="MDT0616703.1"/>
    <property type="molecule type" value="Genomic_DNA"/>
</dbReference>
<evidence type="ECO:0000256" key="7">
    <source>
        <dbReference type="ARBA" id="ARBA00023157"/>
    </source>
</evidence>
<dbReference type="PANTHER" id="PTHR22912:SF217">
    <property type="entry name" value="DIHYDROLIPOYL DEHYDROGENASE"/>
    <property type="match status" value="1"/>
</dbReference>
<accession>A0ABU3B2L9</accession>
<evidence type="ECO:0000313" key="11">
    <source>
        <dbReference type="EMBL" id="MDT0616703.1"/>
    </source>
</evidence>
<dbReference type="SUPFAM" id="SSF51905">
    <property type="entry name" value="FAD/NAD(P)-binding domain"/>
    <property type="match status" value="1"/>
</dbReference>
<organism evidence="11 12">
    <name type="scientific">Streptomyces lancefieldiae</name>
    <dbReference type="NCBI Taxonomy" id="3075520"/>
    <lineage>
        <taxon>Bacteria</taxon>
        <taxon>Bacillati</taxon>
        <taxon>Actinomycetota</taxon>
        <taxon>Actinomycetes</taxon>
        <taxon>Kitasatosporales</taxon>
        <taxon>Streptomycetaceae</taxon>
        <taxon>Streptomyces</taxon>
    </lineage>
</organism>
<keyword evidence="12" id="KW-1185">Reference proteome</keyword>
<keyword evidence="3" id="KW-0285">Flavoprotein</keyword>
<sequence length="100" mass="10142">MGSRQDRAPTTGPKTKAAEHQPTGRSHPSDGARRTAHMHGGRDVANDASTVFDLVILGGGSGGYAAALRGAQLGLDVALIEKGKVGGTCLHNGCIPTKAL</sequence>
<dbReference type="InterPro" id="IPR023753">
    <property type="entry name" value="FAD/NAD-binding_dom"/>
</dbReference>
<evidence type="ECO:0000259" key="10">
    <source>
        <dbReference type="Pfam" id="PF07992"/>
    </source>
</evidence>
<evidence type="ECO:0000256" key="3">
    <source>
        <dbReference type="ARBA" id="ARBA00022630"/>
    </source>
</evidence>
<reference evidence="11" key="1">
    <citation type="submission" date="2024-05" db="EMBL/GenBank/DDBJ databases">
        <title>30 novel species of actinomycetes from the DSMZ collection.</title>
        <authorList>
            <person name="Nouioui I."/>
        </authorList>
    </citation>
    <scope>NUCLEOTIDE SEQUENCE</scope>
    <source>
        <strain evidence="11">DSM 40712</strain>
    </source>
</reference>
<evidence type="ECO:0000313" key="12">
    <source>
        <dbReference type="Proteomes" id="UP001180724"/>
    </source>
</evidence>
<feature type="domain" description="FAD/NAD(P)-binding" evidence="10">
    <location>
        <begin position="52"/>
        <end position="100"/>
    </location>
</feature>
<dbReference type="PROSITE" id="PS00076">
    <property type="entry name" value="PYRIDINE_REDOX_1"/>
    <property type="match status" value="1"/>
</dbReference>
<keyword evidence="7" id="KW-1015">Disulfide bond</keyword>
<evidence type="ECO:0000256" key="9">
    <source>
        <dbReference type="SAM" id="MobiDB-lite"/>
    </source>
</evidence>
<evidence type="ECO:0000256" key="5">
    <source>
        <dbReference type="ARBA" id="ARBA00023002"/>
    </source>
</evidence>
<dbReference type="InterPro" id="IPR036188">
    <property type="entry name" value="FAD/NAD-bd_sf"/>
</dbReference>
<dbReference type="InterPro" id="IPR050151">
    <property type="entry name" value="Class-I_Pyr_Nuc-Dis_Oxidored"/>
</dbReference>
<evidence type="ECO:0000256" key="6">
    <source>
        <dbReference type="ARBA" id="ARBA00023027"/>
    </source>
</evidence>
<comment type="cofactor">
    <cofactor evidence="1">
        <name>FAD</name>
        <dbReference type="ChEBI" id="CHEBI:57692"/>
    </cofactor>
</comment>
<evidence type="ECO:0000256" key="1">
    <source>
        <dbReference type="ARBA" id="ARBA00001974"/>
    </source>
</evidence>
<dbReference type="PANTHER" id="PTHR22912">
    <property type="entry name" value="DISULFIDE OXIDOREDUCTASE"/>
    <property type="match status" value="1"/>
</dbReference>
<dbReference type="RefSeq" id="WP_311586334.1">
    <property type="nucleotide sequence ID" value="NZ_JAVRFH010000303.1"/>
</dbReference>
<dbReference type="Pfam" id="PF07992">
    <property type="entry name" value="Pyr_redox_2"/>
    <property type="match status" value="1"/>
</dbReference>
<dbReference type="Gene3D" id="3.50.50.60">
    <property type="entry name" value="FAD/NAD(P)-binding domain"/>
    <property type="match status" value="1"/>
</dbReference>
<evidence type="ECO:0000256" key="4">
    <source>
        <dbReference type="ARBA" id="ARBA00022827"/>
    </source>
</evidence>
<dbReference type="PRINTS" id="PR00411">
    <property type="entry name" value="PNDRDTASEI"/>
</dbReference>
<keyword evidence="4" id="KW-0274">FAD</keyword>
<keyword evidence="6" id="KW-0520">NAD</keyword>
<comment type="caution">
    <text evidence="11">The sequence shown here is derived from an EMBL/GenBank/DDBJ whole genome shotgun (WGS) entry which is preliminary data.</text>
</comment>
<evidence type="ECO:0000256" key="2">
    <source>
        <dbReference type="ARBA" id="ARBA00007532"/>
    </source>
</evidence>
<protein>
    <submittedName>
        <fullName evidence="11">FAD-dependent oxidoreductase</fullName>
    </submittedName>
</protein>
<evidence type="ECO:0000256" key="8">
    <source>
        <dbReference type="ARBA" id="ARBA00023284"/>
    </source>
</evidence>
<comment type="similarity">
    <text evidence="2">Belongs to the class-I pyridine nucleotide-disulfide oxidoreductase family.</text>
</comment>
<name>A0ABU3B2L9_9ACTN</name>